<accession>A0ABN9FNC3</accession>
<dbReference type="Proteomes" id="UP001162483">
    <property type="component" value="Unassembled WGS sequence"/>
</dbReference>
<dbReference type="EMBL" id="CATNWA010017144">
    <property type="protein sequence ID" value="CAI9598352.1"/>
    <property type="molecule type" value="Genomic_DNA"/>
</dbReference>
<name>A0ABN9FNC3_9NEOB</name>
<keyword evidence="2" id="KW-1185">Reference proteome</keyword>
<protein>
    <submittedName>
        <fullName evidence="1">Uncharacterized protein</fullName>
    </submittedName>
</protein>
<evidence type="ECO:0000313" key="2">
    <source>
        <dbReference type="Proteomes" id="UP001162483"/>
    </source>
</evidence>
<feature type="non-terminal residue" evidence="1">
    <location>
        <position position="38"/>
    </location>
</feature>
<gene>
    <name evidence="1" type="ORF">SPARVUS_LOCUS12386383</name>
</gene>
<proteinExistence type="predicted"/>
<evidence type="ECO:0000313" key="1">
    <source>
        <dbReference type="EMBL" id="CAI9598352.1"/>
    </source>
</evidence>
<sequence length="38" mass="4038">MSCQSAPAPKFDLVLASCNPCTAELRPEEEEAAQEATV</sequence>
<comment type="caution">
    <text evidence="1">The sequence shown here is derived from an EMBL/GenBank/DDBJ whole genome shotgun (WGS) entry which is preliminary data.</text>
</comment>
<organism evidence="1 2">
    <name type="scientific">Staurois parvus</name>
    <dbReference type="NCBI Taxonomy" id="386267"/>
    <lineage>
        <taxon>Eukaryota</taxon>
        <taxon>Metazoa</taxon>
        <taxon>Chordata</taxon>
        <taxon>Craniata</taxon>
        <taxon>Vertebrata</taxon>
        <taxon>Euteleostomi</taxon>
        <taxon>Amphibia</taxon>
        <taxon>Batrachia</taxon>
        <taxon>Anura</taxon>
        <taxon>Neobatrachia</taxon>
        <taxon>Ranoidea</taxon>
        <taxon>Ranidae</taxon>
        <taxon>Staurois</taxon>
    </lineage>
</organism>
<reference evidence="1" key="1">
    <citation type="submission" date="2023-05" db="EMBL/GenBank/DDBJ databases">
        <authorList>
            <person name="Stuckert A."/>
        </authorList>
    </citation>
    <scope>NUCLEOTIDE SEQUENCE</scope>
</reference>